<gene>
    <name evidence="2" type="ORF">PVAP13_8KG357808</name>
</gene>
<reference evidence="2" key="1">
    <citation type="submission" date="2020-05" db="EMBL/GenBank/DDBJ databases">
        <title>WGS assembly of Panicum virgatum.</title>
        <authorList>
            <person name="Lovell J.T."/>
            <person name="Jenkins J."/>
            <person name="Shu S."/>
            <person name="Juenger T.E."/>
            <person name="Schmutz J."/>
        </authorList>
    </citation>
    <scope>NUCLEOTIDE SEQUENCE</scope>
    <source>
        <strain evidence="2">AP13</strain>
    </source>
</reference>
<feature type="domain" description="Reverse transcriptase zinc-binding" evidence="1">
    <location>
        <begin position="101"/>
        <end position="142"/>
    </location>
</feature>
<dbReference type="AlphaFoldDB" id="A0A8T0PXR4"/>
<protein>
    <recommendedName>
        <fullName evidence="1">Reverse transcriptase zinc-binding domain-containing protein</fullName>
    </recommendedName>
</protein>
<keyword evidence="3" id="KW-1185">Reference proteome</keyword>
<sequence length="142" mass="16346">MAVKTVIGNGKNTSFWTDGWLLDQSLKQTLPHLYSAVAVRARKRTVFDAITDGRWISDIRGALSVQVLIEYIHLWELLSDVELQPKVEDLHIWKFTASSLYSTKSAYEALFIGATQFDPWERIWKSWAPGKCKFFLWTAAHN</sequence>
<comment type="caution">
    <text evidence="2">The sequence shown here is derived from an EMBL/GenBank/DDBJ whole genome shotgun (WGS) entry which is preliminary data.</text>
</comment>
<dbReference type="EMBL" id="CM029051">
    <property type="protein sequence ID" value="KAG2563726.1"/>
    <property type="molecule type" value="Genomic_DNA"/>
</dbReference>
<dbReference type="Proteomes" id="UP000823388">
    <property type="component" value="Chromosome 8K"/>
</dbReference>
<dbReference type="PANTHER" id="PTHR36617">
    <property type="entry name" value="PROTEIN, PUTATIVE-RELATED"/>
    <property type="match status" value="1"/>
</dbReference>
<evidence type="ECO:0000259" key="1">
    <source>
        <dbReference type="Pfam" id="PF13966"/>
    </source>
</evidence>
<evidence type="ECO:0000313" key="2">
    <source>
        <dbReference type="EMBL" id="KAG2563726.1"/>
    </source>
</evidence>
<dbReference type="InterPro" id="IPR026960">
    <property type="entry name" value="RVT-Znf"/>
</dbReference>
<dbReference type="Pfam" id="PF13966">
    <property type="entry name" value="zf-RVT"/>
    <property type="match status" value="1"/>
</dbReference>
<accession>A0A8T0PXR4</accession>
<evidence type="ECO:0000313" key="3">
    <source>
        <dbReference type="Proteomes" id="UP000823388"/>
    </source>
</evidence>
<proteinExistence type="predicted"/>
<dbReference type="PANTHER" id="PTHR36617:SF17">
    <property type="entry name" value="OS01G0114800 PROTEIN"/>
    <property type="match status" value="1"/>
</dbReference>
<name>A0A8T0PXR4_PANVG</name>
<organism evidence="2 3">
    <name type="scientific">Panicum virgatum</name>
    <name type="common">Blackwell switchgrass</name>
    <dbReference type="NCBI Taxonomy" id="38727"/>
    <lineage>
        <taxon>Eukaryota</taxon>
        <taxon>Viridiplantae</taxon>
        <taxon>Streptophyta</taxon>
        <taxon>Embryophyta</taxon>
        <taxon>Tracheophyta</taxon>
        <taxon>Spermatophyta</taxon>
        <taxon>Magnoliopsida</taxon>
        <taxon>Liliopsida</taxon>
        <taxon>Poales</taxon>
        <taxon>Poaceae</taxon>
        <taxon>PACMAD clade</taxon>
        <taxon>Panicoideae</taxon>
        <taxon>Panicodae</taxon>
        <taxon>Paniceae</taxon>
        <taxon>Panicinae</taxon>
        <taxon>Panicum</taxon>
        <taxon>Panicum sect. Hiantes</taxon>
    </lineage>
</organism>